<feature type="transmembrane region" description="Helical" evidence="1">
    <location>
        <begin position="6"/>
        <end position="28"/>
    </location>
</feature>
<evidence type="ECO:0000256" key="1">
    <source>
        <dbReference type="SAM" id="Phobius"/>
    </source>
</evidence>
<keyword evidence="3" id="KW-1185">Reference proteome</keyword>
<evidence type="ECO:0000313" key="3">
    <source>
        <dbReference type="Proteomes" id="UP000234323"/>
    </source>
</evidence>
<proteinExistence type="predicted"/>
<dbReference type="AlphaFoldDB" id="A0A2I1H3U0"/>
<gene>
    <name evidence="2" type="ORF">RhiirA4_471841</name>
</gene>
<name>A0A2I1H3U0_9GLOM</name>
<protein>
    <submittedName>
        <fullName evidence="2">Uncharacterized protein</fullName>
    </submittedName>
</protein>
<comment type="caution">
    <text evidence="2">The sequence shown here is derived from an EMBL/GenBank/DDBJ whole genome shotgun (WGS) entry which is preliminary data.</text>
</comment>
<dbReference type="EMBL" id="LLXI01001414">
    <property type="protein sequence ID" value="PKY53549.1"/>
    <property type="molecule type" value="Genomic_DNA"/>
</dbReference>
<organism evidence="2 3">
    <name type="scientific">Rhizophagus irregularis</name>
    <dbReference type="NCBI Taxonomy" id="588596"/>
    <lineage>
        <taxon>Eukaryota</taxon>
        <taxon>Fungi</taxon>
        <taxon>Fungi incertae sedis</taxon>
        <taxon>Mucoromycota</taxon>
        <taxon>Glomeromycotina</taxon>
        <taxon>Glomeromycetes</taxon>
        <taxon>Glomerales</taxon>
        <taxon>Glomeraceae</taxon>
        <taxon>Rhizophagus</taxon>
    </lineage>
</organism>
<reference evidence="2 3" key="1">
    <citation type="submission" date="2015-10" db="EMBL/GenBank/DDBJ databases">
        <title>Genome analyses suggest a sexual origin of heterokaryosis in a supposedly ancient asexual fungus.</title>
        <authorList>
            <person name="Ropars J."/>
            <person name="Sedzielewska K."/>
            <person name="Noel J."/>
            <person name="Charron P."/>
            <person name="Farinelli L."/>
            <person name="Marton T."/>
            <person name="Kruger M."/>
            <person name="Pelin A."/>
            <person name="Brachmann A."/>
            <person name="Corradi N."/>
        </authorList>
    </citation>
    <scope>NUCLEOTIDE SEQUENCE [LARGE SCALE GENOMIC DNA]</scope>
    <source>
        <strain evidence="2 3">A4</strain>
    </source>
</reference>
<dbReference type="Proteomes" id="UP000234323">
    <property type="component" value="Unassembled WGS sequence"/>
</dbReference>
<keyword evidence="1" id="KW-0472">Membrane</keyword>
<feature type="transmembrane region" description="Helical" evidence="1">
    <location>
        <begin position="40"/>
        <end position="62"/>
    </location>
</feature>
<keyword evidence="1" id="KW-1133">Transmembrane helix</keyword>
<keyword evidence="1" id="KW-0812">Transmembrane</keyword>
<sequence length="64" mass="7187">MEKCDISVISPPMFLLYFSITSFSRGIFEEILIKVLAPNIVLELVVVIKTSLPIIILTTLNFTT</sequence>
<accession>A0A2I1H3U0</accession>
<evidence type="ECO:0000313" key="2">
    <source>
        <dbReference type="EMBL" id="PKY53549.1"/>
    </source>
</evidence>